<protein>
    <submittedName>
        <fullName evidence="8">FUSC family protein</fullName>
    </submittedName>
</protein>
<evidence type="ECO:0000256" key="2">
    <source>
        <dbReference type="ARBA" id="ARBA00022692"/>
    </source>
</evidence>
<feature type="compositionally biased region" description="Pro residues" evidence="5">
    <location>
        <begin position="576"/>
        <end position="602"/>
    </location>
</feature>
<keyword evidence="3 6" id="KW-1133">Transmembrane helix</keyword>
<evidence type="ECO:0000256" key="4">
    <source>
        <dbReference type="ARBA" id="ARBA00023136"/>
    </source>
</evidence>
<feature type="compositionally biased region" description="Pro residues" evidence="5">
    <location>
        <begin position="484"/>
        <end position="498"/>
    </location>
</feature>
<feature type="transmembrane region" description="Helical" evidence="6">
    <location>
        <begin position="725"/>
        <end position="742"/>
    </location>
</feature>
<reference evidence="8 9" key="1">
    <citation type="submission" date="2024-06" db="EMBL/GenBank/DDBJ databases">
        <title>The Natural Products Discovery Center: Release of the First 8490 Sequenced Strains for Exploring Actinobacteria Biosynthetic Diversity.</title>
        <authorList>
            <person name="Kalkreuter E."/>
            <person name="Kautsar S.A."/>
            <person name="Yang D."/>
            <person name="Bader C.D."/>
            <person name="Teijaro C.N."/>
            <person name="Fluegel L."/>
            <person name="Davis C.M."/>
            <person name="Simpson J.R."/>
            <person name="Lauterbach L."/>
            <person name="Steele A.D."/>
            <person name="Gui C."/>
            <person name="Meng S."/>
            <person name="Li G."/>
            <person name="Viehrig K."/>
            <person name="Ye F."/>
            <person name="Su P."/>
            <person name="Kiefer A.F."/>
            <person name="Nichols A."/>
            <person name="Cepeda A.J."/>
            <person name="Yan W."/>
            <person name="Fan B."/>
            <person name="Jiang Y."/>
            <person name="Adhikari A."/>
            <person name="Zheng C.-J."/>
            <person name="Schuster L."/>
            <person name="Cowan T.M."/>
            <person name="Smanski M.J."/>
            <person name="Chevrette M.G."/>
            <person name="De Carvalho L.P.S."/>
            <person name="Shen B."/>
        </authorList>
    </citation>
    <scope>NUCLEOTIDE SEQUENCE [LARGE SCALE GENOMIC DNA]</scope>
    <source>
        <strain evidence="8 9">NPDC046838</strain>
    </source>
</reference>
<organism evidence="8 9">
    <name type="scientific">Streptomyces atriruber</name>
    <dbReference type="NCBI Taxonomy" id="545121"/>
    <lineage>
        <taxon>Bacteria</taxon>
        <taxon>Bacillati</taxon>
        <taxon>Actinomycetota</taxon>
        <taxon>Actinomycetes</taxon>
        <taxon>Kitasatosporales</taxon>
        <taxon>Streptomycetaceae</taxon>
        <taxon>Streptomyces</taxon>
    </lineage>
</organism>
<feature type="transmembrane region" description="Helical" evidence="6">
    <location>
        <begin position="30"/>
        <end position="63"/>
    </location>
</feature>
<proteinExistence type="predicted"/>
<dbReference type="EMBL" id="JBEYXV010000009">
    <property type="protein sequence ID" value="MEU6822861.1"/>
    <property type="molecule type" value="Genomic_DNA"/>
</dbReference>
<comment type="caution">
    <text evidence="8">The sequence shown here is derived from an EMBL/GenBank/DDBJ whole genome shotgun (WGS) entry which is preliminary data.</text>
</comment>
<feature type="transmembrane region" description="Helical" evidence="6">
    <location>
        <begin position="98"/>
        <end position="116"/>
    </location>
</feature>
<dbReference type="InterPro" id="IPR049453">
    <property type="entry name" value="Memb_transporter_dom"/>
</dbReference>
<dbReference type="PANTHER" id="PTHR24216">
    <property type="entry name" value="PAXILLIN-RELATED"/>
    <property type="match status" value="1"/>
</dbReference>
<keyword evidence="4 6" id="KW-0472">Membrane</keyword>
<dbReference type="Pfam" id="PF13515">
    <property type="entry name" value="FUSC_2"/>
    <property type="match status" value="1"/>
</dbReference>
<feature type="transmembrane region" description="Helical" evidence="6">
    <location>
        <begin position="702"/>
        <end position="719"/>
    </location>
</feature>
<feature type="compositionally biased region" description="Low complexity" evidence="5">
    <location>
        <begin position="544"/>
        <end position="556"/>
    </location>
</feature>
<evidence type="ECO:0000256" key="3">
    <source>
        <dbReference type="ARBA" id="ARBA00022989"/>
    </source>
</evidence>
<evidence type="ECO:0000256" key="1">
    <source>
        <dbReference type="ARBA" id="ARBA00004141"/>
    </source>
</evidence>
<gene>
    <name evidence="8" type="ORF">ABZ921_19715</name>
</gene>
<feature type="region of interest" description="Disordered" evidence="5">
    <location>
        <begin position="941"/>
        <end position="975"/>
    </location>
</feature>
<feature type="compositionally biased region" description="Pro residues" evidence="5">
    <location>
        <begin position="464"/>
        <end position="474"/>
    </location>
</feature>
<feature type="transmembrane region" description="Helical" evidence="6">
    <location>
        <begin position="633"/>
        <end position="657"/>
    </location>
</feature>
<keyword evidence="9" id="KW-1185">Reference proteome</keyword>
<dbReference type="PANTHER" id="PTHR24216:SF65">
    <property type="entry name" value="PAXILLIN-LIKE PROTEIN 1"/>
    <property type="match status" value="1"/>
</dbReference>
<feature type="transmembrane region" description="Helical" evidence="6">
    <location>
        <begin position="149"/>
        <end position="168"/>
    </location>
</feature>
<feature type="compositionally biased region" description="Pro residues" evidence="5">
    <location>
        <begin position="421"/>
        <end position="435"/>
    </location>
</feature>
<feature type="region of interest" description="Disordered" evidence="5">
    <location>
        <begin position="324"/>
        <end position="602"/>
    </location>
</feature>
<sequence length="975" mass="99583">MTWLRALKETARSGLTVERKRLEPLVALRGAVGLAVIIGVSLTLFGPAVAASSAFGAFQAAIATFQRSWRPRPELALASGTSLAVSTFLGYLTGSHLLLFLALLCLWTFLAGLSWAAGPTVGIIASSNVAIMLVTVTIPTSVAAAAGHAAMMIVGGCVQAALVILFPVRRWGAHRDALADALAAEADYARRLRHDPVAAFDPEPLMAARDAATITARQARTRPAELHGARGIAERIRPVLASLADPAVGVPEEGKERDRVRELLGAAGAVLDAAARAIRHGEPVKIPPAALAALRTPDTGAILTGPAYRAATRLGALLKDVLETAGNTHPTPPPERTTPTPPEPSTPTAPEPSTPTTPEPRAPAAPAPAPGAPAAPAPAPSPAPSPEPSAPAAPASEPVAPTTPGPAPSAPAVPASGPEAPAAPTPAPSPAPSAPAAPTSAPGAPTTPSPAPSAPAVPAEPEAPAAPAPSPNVPAAPASEPGAPAAPAPAPAPEPAPSTEPSAAPDAPDAPNAPALHPEPASSSPAQEPAAFLDAGPSAHRDAASASASASASAPASQPPAAPHPRPAPTGTAQPPTRPGTTPPPTPSETRPDPAPAPAPAPLLRPTFFALVPAALRAVRADFRHDSPVTRHAIRVTAVAAAGYLLGHWLPLGHGYWAPMASVMVMRPDFSQTYSRAVARFGGTLVGVALATGLVQLADPGTGLSAALAVLCAGMMYLLMRTGQVAAQACVAAYVVFLLGMGGQQWTQTVPERVVLTLLGGVLAMIAYALYPAWETPRLRTRLADWLVADGRYAAAVVDRYAHPAGKACPDVREALLAARDARVAWQDALNRAKDEPVRHRGLSRAAAADAEEVLAQLGRVAMLMEAHLPERGDTPVPAAARLAEALRKSTEQGAKALRERRVPKWEAVRTALDEWDGEGVPDRVVRRGAGLLLETLDELSDALDTAPPPMLVDGSATKRRDADGPRNPEGPTAR</sequence>
<feature type="compositionally biased region" description="Pro residues" evidence="5">
    <location>
        <begin position="330"/>
        <end position="391"/>
    </location>
</feature>
<feature type="transmembrane region" description="Helical" evidence="6">
    <location>
        <begin position="123"/>
        <end position="143"/>
    </location>
</feature>
<keyword evidence="2 6" id="KW-0812">Transmembrane</keyword>
<dbReference type="RefSeq" id="WP_359350617.1">
    <property type="nucleotide sequence ID" value="NZ_JBEYXV010000009.1"/>
</dbReference>
<feature type="compositionally biased region" description="Pro residues" evidence="5">
    <location>
        <begin position="557"/>
        <end position="568"/>
    </location>
</feature>
<feature type="transmembrane region" description="Helical" evidence="6">
    <location>
        <begin position="754"/>
        <end position="774"/>
    </location>
</feature>
<feature type="compositionally biased region" description="Pro residues" evidence="5">
    <location>
        <begin position="401"/>
        <end position="411"/>
    </location>
</feature>
<comment type="subcellular location">
    <subcellularLocation>
        <location evidence="1">Membrane</location>
        <topology evidence="1">Multi-pass membrane protein</topology>
    </subcellularLocation>
</comment>
<evidence type="ECO:0000259" key="7">
    <source>
        <dbReference type="Pfam" id="PF13515"/>
    </source>
</evidence>
<evidence type="ECO:0000256" key="6">
    <source>
        <dbReference type="SAM" id="Phobius"/>
    </source>
</evidence>
<feature type="compositionally biased region" description="Basic and acidic residues" evidence="5">
    <location>
        <begin position="957"/>
        <end position="967"/>
    </location>
</feature>
<evidence type="ECO:0000313" key="9">
    <source>
        <dbReference type="Proteomes" id="UP001551176"/>
    </source>
</evidence>
<accession>A0ABV3BPC2</accession>
<evidence type="ECO:0000256" key="5">
    <source>
        <dbReference type="SAM" id="MobiDB-lite"/>
    </source>
</evidence>
<feature type="domain" description="Integral membrane bound transporter" evidence="7">
    <location>
        <begin position="644"/>
        <end position="766"/>
    </location>
</feature>
<dbReference type="Proteomes" id="UP001551176">
    <property type="component" value="Unassembled WGS sequence"/>
</dbReference>
<feature type="transmembrane region" description="Helical" evidence="6">
    <location>
        <begin position="677"/>
        <end position="695"/>
    </location>
</feature>
<feature type="compositionally biased region" description="Pro residues" evidence="5">
    <location>
        <begin position="445"/>
        <end position="455"/>
    </location>
</feature>
<feature type="compositionally biased region" description="Low complexity" evidence="5">
    <location>
        <begin position="499"/>
        <end position="531"/>
    </location>
</feature>
<evidence type="ECO:0000313" key="8">
    <source>
        <dbReference type="EMBL" id="MEU6822861.1"/>
    </source>
</evidence>
<name>A0ABV3BPC2_9ACTN</name>